<sequence length="276" mass="30826">MDRLPNNTTATSGSYNIVETDEESQNIFKLTTDQFEFLDLVANTVHSAAMLRNSNMTPRQMSVTESNNTDIWKLRGEDAKVIQQLSTDCLQSDLVKSKRQPVLHLRVAKRLNHNAKFATLGLSEVLAKALRAAAMRRSLNHDVILVHFPRRITPDVIGESPFGNVAITDHSTAVFRQPTTVELVSDLQQTSTDCVQTADIVILDIQNAVPPAVICLRQTNDDIIVIDEINVEDDRPEAKTAVRRRRPTLSALGRRLLKVGRMLCCWCSVVPSKDTK</sequence>
<organism evidence="1 2">
    <name type="scientific">Macrosiphum euphorbiae</name>
    <name type="common">potato aphid</name>
    <dbReference type="NCBI Taxonomy" id="13131"/>
    <lineage>
        <taxon>Eukaryota</taxon>
        <taxon>Metazoa</taxon>
        <taxon>Ecdysozoa</taxon>
        <taxon>Arthropoda</taxon>
        <taxon>Hexapoda</taxon>
        <taxon>Insecta</taxon>
        <taxon>Pterygota</taxon>
        <taxon>Neoptera</taxon>
        <taxon>Paraneoptera</taxon>
        <taxon>Hemiptera</taxon>
        <taxon>Sternorrhyncha</taxon>
        <taxon>Aphidomorpha</taxon>
        <taxon>Aphidoidea</taxon>
        <taxon>Aphididae</taxon>
        <taxon>Macrosiphini</taxon>
        <taxon>Macrosiphum</taxon>
    </lineage>
</organism>
<name>A0AAV0XAW8_9HEMI</name>
<evidence type="ECO:0000313" key="1">
    <source>
        <dbReference type="EMBL" id="CAI6364796.1"/>
    </source>
</evidence>
<proteinExistence type="predicted"/>
<dbReference type="AlphaFoldDB" id="A0AAV0XAW8"/>
<protein>
    <submittedName>
        <fullName evidence="1">Uncharacterized protein</fullName>
    </submittedName>
</protein>
<accession>A0AAV0XAW8</accession>
<reference evidence="1 2" key="1">
    <citation type="submission" date="2023-01" db="EMBL/GenBank/DDBJ databases">
        <authorList>
            <person name="Whitehead M."/>
        </authorList>
    </citation>
    <scope>NUCLEOTIDE SEQUENCE [LARGE SCALE GENOMIC DNA]</scope>
</reference>
<dbReference type="Proteomes" id="UP001160148">
    <property type="component" value="Unassembled WGS sequence"/>
</dbReference>
<gene>
    <name evidence="1" type="ORF">MEUPH1_LOCUS19584</name>
</gene>
<dbReference type="EMBL" id="CARXXK010000004">
    <property type="protein sequence ID" value="CAI6364796.1"/>
    <property type="molecule type" value="Genomic_DNA"/>
</dbReference>
<evidence type="ECO:0000313" key="2">
    <source>
        <dbReference type="Proteomes" id="UP001160148"/>
    </source>
</evidence>
<keyword evidence="2" id="KW-1185">Reference proteome</keyword>
<comment type="caution">
    <text evidence="1">The sequence shown here is derived from an EMBL/GenBank/DDBJ whole genome shotgun (WGS) entry which is preliminary data.</text>
</comment>